<evidence type="ECO:0000256" key="3">
    <source>
        <dbReference type="ARBA" id="ARBA00022722"/>
    </source>
</evidence>
<evidence type="ECO:0000259" key="8">
    <source>
        <dbReference type="SMART" id="SM00479"/>
    </source>
</evidence>
<accession>A0A8T1R9A8</accession>
<dbReference type="EMBL" id="CM031810">
    <property type="protein sequence ID" value="KAG6663149.1"/>
    <property type="molecule type" value="Genomic_DNA"/>
</dbReference>
<evidence type="ECO:0000313" key="10">
    <source>
        <dbReference type="EMBL" id="KAG6724910.1"/>
    </source>
</evidence>
<protein>
    <recommendedName>
        <fullName evidence="8">Exonuclease domain-containing protein</fullName>
    </recommendedName>
</protein>
<reference evidence="10" key="2">
    <citation type="submission" date="2021-01" db="EMBL/GenBank/DDBJ databases">
        <authorList>
            <person name="Lovell J.T."/>
            <person name="Bentley N."/>
            <person name="Bhattarai G."/>
            <person name="Jenkins J.W."/>
            <person name="Sreedasyam A."/>
            <person name="Alarcon Y."/>
            <person name="Bock C."/>
            <person name="Boston L."/>
            <person name="Carlson J."/>
            <person name="Cervantes K."/>
            <person name="Clermont K."/>
            <person name="Krom N."/>
            <person name="Kubenka K."/>
            <person name="Mamidi S."/>
            <person name="Mattison C."/>
            <person name="Monteros M."/>
            <person name="Pisani C."/>
            <person name="Plott C."/>
            <person name="Rajasekar S."/>
            <person name="Rhein H.S."/>
            <person name="Rohla C."/>
            <person name="Song M."/>
            <person name="Hilaire R.S."/>
            <person name="Shu S."/>
            <person name="Wells L."/>
            <person name="Wang X."/>
            <person name="Webber J."/>
            <person name="Heerema R.J."/>
            <person name="Klein P."/>
            <person name="Conner P."/>
            <person name="Grauke L."/>
            <person name="Grimwood J."/>
            <person name="Schmutz J."/>
            <person name="Randall J.J."/>
        </authorList>
    </citation>
    <scope>NUCLEOTIDE SEQUENCE</scope>
    <source>
        <tissue evidence="10">Leaf</tissue>
    </source>
</reference>
<comment type="subcellular location">
    <subcellularLocation>
        <location evidence="1">Nucleus</location>
    </subcellularLocation>
</comment>
<dbReference type="Proteomes" id="UP000811609">
    <property type="component" value="Chromosome 2"/>
</dbReference>
<comment type="caution">
    <text evidence="9">The sequence shown here is derived from an EMBL/GenBank/DDBJ whole genome shotgun (WGS) entry which is preliminary data.</text>
</comment>
<proteinExistence type="inferred from homology"/>
<sequence length="552" mass="62616">MFFEPTCLTHSGTSLLASSRCPRQNSPPMDEIFDTAEKRILVEMVRLAQKHGMKGIKGDWKEFLDFHDKKLGASLSDPTRRSIDLLSAFLKTFTKEDDLKFFAKIMQCHLKRNLVDQFTKTSADDEIPEQRLVRLTLEHPQYPSDYSFPSIDEEWVVIKLSKKSKVMRSNAMLAVDCEMVLCEDGSEALVRICVVDRKLQVKLDEHVNPGKAVADYRTDITGISATDLKGVTCSLADVQKSMKMLLFKGTILVGHSLNNDLKALKLDHARVIDTALIFKYSDGSINRRPSLNNLCKSVLGYEVRKKGAPHNCLDDACAAMKLVLAKIDHGVDKPIPLVQEDVPESEMAKLLLHRIPNNVPSEELHKVIPADFTIELKPSRKVKGDKYSAFAVFKNPQEAYQAYDTVKGSQEKDSLGRPQKLVELKLTTGMVTSLYVRKMAHDDSLGQISFKKRAFQAEETPGASKMLKTNPKTEEDSSNQYCDDLARIERKKQELSKIERGDPNHSCDHLKEIERLKQELIERDVRLTDQDKIITDLRKRLNSRHGKRRPKV</sequence>
<comment type="similarity">
    <text evidence="2">Belongs to the REXO1/REXO3 family.</text>
</comment>
<dbReference type="FunFam" id="3.30.420.10:FF:000080">
    <property type="entry name" value="Small RNA degrading nuclease 3"/>
    <property type="match status" value="1"/>
</dbReference>
<evidence type="ECO:0000256" key="6">
    <source>
        <dbReference type="ARBA" id="ARBA00023242"/>
    </source>
</evidence>
<keyword evidence="6" id="KW-0539">Nucleus</keyword>
<dbReference type="PANTHER" id="PTHR12801:SF115">
    <property type="entry name" value="FI18136P1-RELATED"/>
    <property type="match status" value="1"/>
</dbReference>
<dbReference type="SMART" id="SM00479">
    <property type="entry name" value="EXOIII"/>
    <property type="match status" value="1"/>
</dbReference>
<dbReference type="GO" id="GO:0005634">
    <property type="term" value="C:nucleus"/>
    <property type="evidence" value="ECO:0007669"/>
    <property type="project" value="UniProtKB-SubCell"/>
</dbReference>
<keyword evidence="3" id="KW-0540">Nuclease</keyword>
<gene>
    <name evidence="9" type="ORF">CIPAW_02G006400</name>
    <name evidence="10" type="ORF">I3842_02G006800</name>
</gene>
<reference evidence="9" key="1">
    <citation type="submission" date="2020-12" db="EMBL/GenBank/DDBJ databases">
        <title>WGS assembly of Carya illinoinensis cv. Pawnee.</title>
        <authorList>
            <person name="Platts A."/>
            <person name="Shu S."/>
            <person name="Wright S."/>
            <person name="Barry K."/>
            <person name="Edger P."/>
            <person name="Pires J.C."/>
            <person name="Schmutz J."/>
        </authorList>
    </citation>
    <scope>NUCLEOTIDE SEQUENCE</scope>
    <source>
        <tissue evidence="9">Leaf</tissue>
    </source>
</reference>
<dbReference type="AlphaFoldDB" id="A0A8T1R9A8"/>
<dbReference type="InterPro" id="IPR047021">
    <property type="entry name" value="REXO1/3/4-like"/>
</dbReference>
<dbReference type="InterPro" id="IPR013520">
    <property type="entry name" value="Ribonucl_H"/>
</dbReference>
<evidence type="ECO:0000256" key="4">
    <source>
        <dbReference type="ARBA" id="ARBA00022801"/>
    </source>
</evidence>
<dbReference type="CDD" id="cd06145">
    <property type="entry name" value="REX1_like"/>
    <property type="match status" value="1"/>
</dbReference>
<keyword evidence="5" id="KW-0269">Exonuclease</keyword>
<dbReference type="PANTHER" id="PTHR12801">
    <property type="entry name" value="RNA EXONUCLEASE REXO1 / RECO3 FAMILY MEMBER-RELATED"/>
    <property type="match status" value="1"/>
</dbReference>
<evidence type="ECO:0000256" key="7">
    <source>
        <dbReference type="ARBA" id="ARBA00053817"/>
    </source>
</evidence>
<evidence type="ECO:0000313" key="9">
    <source>
        <dbReference type="EMBL" id="KAG6663149.1"/>
    </source>
</evidence>
<evidence type="ECO:0000256" key="2">
    <source>
        <dbReference type="ARBA" id="ARBA00006357"/>
    </source>
</evidence>
<keyword evidence="11" id="KW-1185">Reference proteome</keyword>
<dbReference type="GO" id="GO:0004527">
    <property type="term" value="F:exonuclease activity"/>
    <property type="evidence" value="ECO:0007669"/>
    <property type="project" value="UniProtKB-KW"/>
</dbReference>
<evidence type="ECO:0000256" key="1">
    <source>
        <dbReference type="ARBA" id="ARBA00004123"/>
    </source>
</evidence>
<dbReference type="EMBL" id="CM031826">
    <property type="protein sequence ID" value="KAG6724910.1"/>
    <property type="molecule type" value="Genomic_DNA"/>
</dbReference>
<evidence type="ECO:0000313" key="11">
    <source>
        <dbReference type="Proteomes" id="UP000811609"/>
    </source>
</evidence>
<organism evidence="9 11">
    <name type="scientific">Carya illinoinensis</name>
    <name type="common">Pecan</name>
    <dbReference type="NCBI Taxonomy" id="32201"/>
    <lineage>
        <taxon>Eukaryota</taxon>
        <taxon>Viridiplantae</taxon>
        <taxon>Streptophyta</taxon>
        <taxon>Embryophyta</taxon>
        <taxon>Tracheophyta</taxon>
        <taxon>Spermatophyta</taxon>
        <taxon>Magnoliopsida</taxon>
        <taxon>eudicotyledons</taxon>
        <taxon>Gunneridae</taxon>
        <taxon>Pentapetalae</taxon>
        <taxon>rosids</taxon>
        <taxon>fabids</taxon>
        <taxon>Fagales</taxon>
        <taxon>Juglandaceae</taxon>
        <taxon>Carya</taxon>
    </lineage>
</organism>
<keyword evidence="4" id="KW-0378">Hydrolase</keyword>
<dbReference type="Proteomes" id="UP000811246">
    <property type="component" value="Chromosome 2"/>
</dbReference>
<name>A0A8T1R9A8_CARIL</name>
<comment type="function">
    <text evidence="7">3'-5' exonuclease degrading single-stranded small RNAs.</text>
</comment>
<dbReference type="InterPro" id="IPR034922">
    <property type="entry name" value="REX1-like_exo"/>
</dbReference>
<feature type="domain" description="Exonuclease" evidence="8">
    <location>
        <begin position="171"/>
        <end position="332"/>
    </location>
</feature>
<evidence type="ECO:0000256" key="5">
    <source>
        <dbReference type="ARBA" id="ARBA00022839"/>
    </source>
</evidence>